<evidence type="ECO:0000259" key="2">
    <source>
        <dbReference type="Pfam" id="PF01471"/>
    </source>
</evidence>
<keyword evidence="4" id="KW-1185">Reference proteome</keyword>
<keyword evidence="1" id="KW-0732">Signal</keyword>
<feature type="domain" description="Peptidoglycan binding-like" evidence="2">
    <location>
        <begin position="55"/>
        <end position="93"/>
    </location>
</feature>
<name>A0ABV5QWG7_9ACTN</name>
<dbReference type="EMBL" id="JBHMCT010000019">
    <property type="protein sequence ID" value="MFB9557865.1"/>
    <property type="molecule type" value="Genomic_DNA"/>
</dbReference>
<dbReference type="Pfam" id="PF01471">
    <property type="entry name" value="PG_binding_1"/>
    <property type="match status" value="1"/>
</dbReference>
<dbReference type="Gene3D" id="1.10.101.10">
    <property type="entry name" value="PGBD-like superfamily/PGBD"/>
    <property type="match status" value="1"/>
</dbReference>
<protein>
    <submittedName>
        <fullName evidence="3">Peptidoglycan-binding domain-containing protein</fullName>
    </submittedName>
</protein>
<feature type="signal peptide" evidence="1">
    <location>
        <begin position="1"/>
        <end position="33"/>
    </location>
</feature>
<dbReference type="InterPro" id="IPR036365">
    <property type="entry name" value="PGBD-like_sf"/>
</dbReference>
<organism evidence="3 4">
    <name type="scientific">Streptomyces roseoviridis</name>
    <dbReference type="NCBI Taxonomy" id="67361"/>
    <lineage>
        <taxon>Bacteria</taxon>
        <taxon>Bacillati</taxon>
        <taxon>Actinomycetota</taxon>
        <taxon>Actinomycetes</taxon>
        <taxon>Kitasatosporales</taxon>
        <taxon>Streptomycetaceae</taxon>
        <taxon>Streptomyces</taxon>
    </lineage>
</organism>
<reference evidence="3 4" key="1">
    <citation type="submission" date="2024-09" db="EMBL/GenBank/DDBJ databases">
        <authorList>
            <person name="Sun Q."/>
            <person name="Mori K."/>
        </authorList>
    </citation>
    <scope>NUCLEOTIDE SEQUENCE [LARGE SCALE GENOMIC DNA]</scope>
    <source>
        <strain evidence="3 4">JCM 4414</strain>
    </source>
</reference>
<evidence type="ECO:0000313" key="3">
    <source>
        <dbReference type="EMBL" id="MFB9557865.1"/>
    </source>
</evidence>
<dbReference type="InterPro" id="IPR036366">
    <property type="entry name" value="PGBDSf"/>
</dbReference>
<sequence>MLSRLRQQRFSGVLVVGAIALGSLTLTPAPADAATTYTCNRTYYSGTALTAYGDTGSRVIEAQCRLVHYGRLRAGDVDGIFGTKTRAAVISFQDGLKRHSACGRNVTVDGIVGPVTWNFLRYGCG</sequence>
<dbReference type="Proteomes" id="UP001589716">
    <property type="component" value="Unassembled WGS sequence"/>
</dbReference>
<accession>A0ABV5QWG7</accession>
<dbReference type="RefSeq" id="WP_345485043.1">
    <property type="nucleotide sequence ID" value="NZ_BAAAWU010000001.1"/>
</dbReference>
<dbReference type="InterPro" id="IPR002477">
    <property type="entry name" value="Peptidoglycan-bd-like"/>
</dbReference>
<evidence type="ECO:0000256" key="1">
    <source>
        <dbReference type="SAM" id="SignalP"/>
    </source>
</evidence>
<evidence type="ECO:0000313" key="4">
    <source>
        <dbReference type="Proteomes" id="UP001589716"/>
    </source>
</evidence>
<feature type="chain" id="PRO_5046279217" evidence="1">
    <location>
        <begin position="34"/>
        <end position="125"/>
    </location>
</feature>
<comment type="caution">
    <text evidence="3">The sequence shown here is derived from an EMBL/GenBank/DDBJ whole genome shotgun (WGS) entry which is preliminary data.</text>
</comment>
<proteinExistence type="predicted"/>
<dbReference type="SUPFAM" id="SSF47090">
    <property type="entry name" value="PGBD-like"/>
    <property type="match status" value="1"/>
</dbReference>
<gene>
    <name evidence="3" type="ORF">ACFFTP_27225</name>
</gene>